<reference evidence="1 2" key="1">
    <citation type="submission" date="2016-10" db="EMBL/GenBank/DDBJ databases">
        <authorList>
            <person name="de Groot N.N."/>
        </authorList>
    </citation>
    <scope>NUCLEOTIDE SEQUENCE [LARGE SCALE GENOMIC DNA]</scope>
    <source>
        <strain evidence="1 2">DSM 43067</strain>
    </source>
</reference>
<protein>
    <recommendedName>
        <fullName evidence="3">DinB superfamily protein</fullName>
    </recommendedName>
</protein>
<sequence length="106" mass="12078">MDLGWPGQLDWYWRNRWGRGWRGSPDDEYFWEPAPGGWSVRPQGEATSPMAAGAGGYEDFPFVALVLYINREVVHHEAGIALLRDLYLQSRARSGWARPGVTVVMR</sequence>
<dbReference type="Proteomes" id="UP000183413">
    <property type="component" value="Unassembled WGS sequence"/>
</dbReference>
<keyword evidence="2" id="KW-1185">Reference proteome</keyword>
<evidence type="ECO:0008006" key="3">
    <source>
        <dbReference type="Google" id="ProtNLM"/>
    </source>
</evidence>
<organism evidence="1 2">
    <name type="scientific">Actinomadura madurae</name>
    <dbReference type="NCBI Taxonomy" id="1993"/>
    <lineage>
        <taxon>Bacteria</taxon>
        <taxon>Bacillati</taxon>
        <taxon>Actinomycetota</taxon>
        <taxon>Actinomycetes</taxon>
        <taxon>Streptosporangiales</taxon>
        <taxon>Thermomonosporaceae</taxon>
        <taxon>Actinomadura</taxon>
    </lineage>
</organism>
<dbReference type="STRING" id="1993.SAMN04489713_1066"/>
<dbReference type="AlphaFoldDB" id="A0A1I5H4B7"/>
<dbReference type="InParanoid" id="A0A1I5H4B7"/>
<accession>A0A1I5H4B7</accession>
<gene>
    <name evidence="1" type="ORF">SAMN04489713_1066</name>
</gene>
<name>A0A1I5H4B7_9ACTN</name>
<dbReference type="EMBL" id="FOVH01000006">
    <property type="protein sequence ID" value="SFO43104.1"/>
    <property type="molecule type" value="Genomic_DNA"/>
</dbReference>
<evidence type="ECO:0000313" key="1">
    <source>
        <dbReference type="EMBL" id="SFO43104.1"/>
    </source>
</evidence>
<evidence type="ECO:0000313" key="2">
    <source>
        <dbReference type="Proteomes" id="UP000183413"/>
    </source>
</evidence>
<proteinExistence type="predicted"/>